<reference evidence="3 4" key="1">
    <citation type="journal article" date="2015" name="Genome Biol. Evol.">
        <title>Comparative Genomics of a Bacterivorous Green Alga Reveals Evolutionary Causalities and Consequences of Phago-Mixotrophic Mode of Nutrition.</title>
        <authorList>
            <person name="Burns J.A."/>
            <person name="Paasch A."/>
            <person name="Narechania A."/>
            <person name="Kim E."/>
        </authorList>
    </citation>
    <scope>NUCLEOTIDE SEQUENCE [LARGE SCALE GENOMIC DNA]</scope>
    <source>
        <strain evidence="3">PLY_AMNH</strain>
    </source>
</reference>
<dbReference type="AlphaFoldDB" id="A0AAE0FHN3"/>
<comment type="caution">
    <text evidence="3">The sequence shown here is derived from an EMBL/GenBank/DDBJ whole genome shotgun (WGS) entry which is preliminary data.</text>
</comment>
<dbReference type="Proteomes" id="UP001190700">
    <property type="component" value="Unassembled WGS sequence"/>
</dbReference>
<evidence type="ECO:0000313" key="3">
    <source>
        <dbReference type="EMBL" id="KAK3259650.1"/>
    </source>
</evidence>
<evidence type="ECO:0000313" key="4">
    <source>
        <dbReference type="Proteomes" id="UP001190700"/>
    </source>
</evidence>
<evidence type="ECO:0000256" key="1">
    <source>
        <dbReference type="SAM" id="MobiDB-lite"/>
    </source>
</evidence>
<evidence type="ECO:0000313" key="2">
    <source>
        <dbReference type="EMBL" id="KAK3246953.1"/>
    </source>
</evidence>
<name>A0AAE0FHN3_9CHLO</name>
<dbReference type="EMBL" id="LGRX02018583">
    <property type="protein sequence ID" value="KAK3259650.1"/>
    <property type="molecule type" value="Genomic_DNA"/>
</dbReference>
<reference evidence="3" key="2">
    <citation type="submission" date="2023-06" db="EMBL/GenBank/DDBJ databases">
        <title>Long-read-based genome assembly of the green algal bacterivore Cymbomonas tetramitiformis.</title>
        <authorList>
            <person name="Gyaltshen Y."/>
            <person name="Rozenberg A."/>
            <person name="Paasch A."/>
            <person name="Burns J.A."/>
            <person name="Warring S."/>
            <person name="Larson R."/>
            <person name="Maurer-Alcala X."/>
            <person name="Dacks J."/>
            <person name="Kim E."/>
        </authorList>
    </citation>
    <scope>NUCLEOTIDE SEQUENCE</scope>
    <source>
        <strain evidence="3">PLY_AMNH</strain>
    </source>
</reference>
<protein>
    <submittedName>
        <fullName evidence="3">Uncharacterized protein</fullName>
    </submittedName>
</protein>
<proteinExistence type="predicted"/>
<feature type="region of interest" description="Disordered" evidence="1">
    <location>
        <begin position="1"/>
        <end position="50"/>
    </location>
</feature>
<accession>A0AAE0FHN3</accession>
<organism evidence="3 4">
    <name type="scientific">Cymbomonas tetramitiformis</name>
    <dbReference type="NCBI Taxonomy" id="36881"/>
    <lineage>
        <taxon>Eukaryota</taxon>
        <taxon>Viridiplantae</taxon>
        <taxon>Chlorophyta</taxon>
        <taxon>Pyramimonadophyceae</taxon>
        <taxon>Pyramimonadales</taxon>
        <taxon>Pyramimonadaceae</taxon>
        <taxon>Cymbomonas</taxon>
    </lineage>
</organism>
<keyword evidence="4" id="KW-1185">Reference proteome</keyword>
<sequence>MGCGVHSREQCPPDAVNTDDLQEPLRKGAQTPPPDASTKMPSSRQSQLAEKKLAWAAPDVPGPKATAAVCTVELAESQEARPLDRQESEVETVAAESSAEKRRHSALQIGTTWHHHAMSNTLSTEEPTEAGLCRSSLAVRCQFLSLCWVPFIKELAGLSQSIRARVDAGYTVDSRFPIRGRNLQMLIERSLTLTELWYGRGRGNLCRLYAWFVDAMELCGVTAYQWTAVPTHLSEDGWLQVVDGKTRSSFLQVLRGRDAERSATGSMSQKQGESAIDNTTLSNVMHPSEARRLLGVRLVRRFLMRTVQLRQQRHLRHIGAHIGLDLLLQKPKFVAMVLATLRPADLQELRIEPSNVSWRALCERGTLLTDWGQIPAQDQCAITALLNSHFRINTKAAEKEGQRRDGSACSEGAAGPVDGLGTFERFVAFCKGHPGQFFGGSRAHHTMVLVAGMWSGHVAIVRRSVLEKFTHAKYLALPWVRSVPLESDTGVVVRAVGTREFSRVRANECPYASLHAMSIAGGGSSEQMDLVYELNIPLDPAARLGNWGLTDVEKICNEAKLLNPMVARHPDGDGQAPDARGKLASGTVIVHEEDGLVSEVAEKCGTDESNGDGMTSLILPGDEGFDVGQNPKVGSSIGATQHTQIWRGGLADYPVYQLHSVAGARREPGLGGARVDIVPVGAASEDAVLVKVLCSDPAAPAIQRFLSGLKRALLGHYGGAQHCDLLVKAMGDGVGGFVVVLVPLAQLEKGNAPHGYFNPLLKAHQAQFDLAVPCIDTGKGCGVWMLNNLEHKQQCLQNGEGSVRRLYDFCRCPGAYVVIKKYLDTWRQQQ</sequence>
<gene>
    <name evidence="3" type="ORF">CYMTET_31364</name>
    <name evidence="2" type="ORF">CYMTET_43534</name>
</gene>
<feature type="compositionally biased region" description="Basic and acidic residues" evidence="1">
    <location>
        <begin position="1"/>
        <end position="11"/>
    </location>
</feature>
<feature type="compositionally biased region" description="Polar residues" evidence="1">
    <location>
        <begin position="39"/>
        <end position="48"/>
    </location>
</feature>
<dbReference type="EMBL" id="LGRX02029349">
    <property type="protein sequence ID" value="KAK3246953.1"/>
    <property type="molecule type" value="Genomic_DNA"/>
</dbReference>